<dbReference type="InterPro" id="IPR000944">
    <property type="entry name" value="Tscrpt_reg_Rrf2"/>
</dbReference>
<dbReference type="SUPFAM" id="SSF46785">
    <property type="entry name" value="Winged helix' DNA-binding domain"/>
    <property type="match status" value="1"/>
</dbReference>
<dbReference type="NCBIfam" id="TIGR00738">
    <property type="entry name" value="rrf2_super"/>
    <property type="match status" value="1"/>
</dbReference>
<dbReference type="Proteomes" id="UP000215616">
    <property type="component" value="Unassembled WGS sequence"/>
</dbReference>
<keyword evidence="1" id="KW-0238">DNA-binding</keyword>
<dbReference type="AlphaFoldDB" id="A0A258CVA3"/>
<dbReference type="GO" id="GO:0003677">
    <property type="term" value="F:DNA binding"/>
    <property type="evidence" value="ECO:0007669"/>
    <property type="project" value="UniProtKB-KW"/>
</dbReference>
<evidence type="ECO:0000313" key="2">
    <source>
        <dbReference type="EMBL" id="OYW99355.1"/>
    </source>
</evidence>
<dbReference type="EMBL" id="NCDQ01000406">
    <property type="protein sequence ID" value="OYW99355.1"/>
    <property type="molecule type" value="Genomic_DNA"/>
</dbReference>
<dbReference type="InterPro" id="IPR036388">
    <property type="entry name" value="WH-like_DNA-bd_sf"/>
</dbReference>
<name>A0A258CVA3_CAUVI</name>
<protein>
    <submittedName>
        <fullName evidence="2">Rrf2 family transcriptional regulator</fullName>
    </submittedName>
</protein>
<dbReference type="PANTHER" id="PTHR33221:SF4">
    <property type="entry name" value="HTH-TYPE TRANSCRIPTIONAL REPRESSOR NSRR"/>
    <property type="match status" value="1"/>
</dbReference>
<sequence>MRLTVYTDFSLRMLMYLALHPERRPTIAEIASSYGISRHHLQKVAYELGAAGYITTTRGKNGGLSLARSPRDIGLGEVVTSTEPDMALAPCFDRLNGPCVLTPACRLRQALGEARAAFQQALDAYTLADLTEDPEPLRQLLALAGRQPAAAGDPRSGEGQV</sequence>
<dbReference type="Pfam" id="PF02082">
    <property type="entry name" value="Rrf2"/>
    <property type="match status" value="1"/>
</dbReference>
<organism evidence="2 3">
    <name type="scientific">Caulobacter vibrioides</name>
    <name type="common">Caulobacter crescentus</name>
    <dbReference type="NCBI Taxonomy" id="155892"/>
    <lineage>
        <taxon>Bacteria</taxon>
        <taxon>Pseudomonadati</taxon>
        <taxon>Pseudomonadota</taxon>
        <taxon>Alphaproteobacteria</taxon>
        <taxon>Caulobacterales</taxon>
        <taxon>Caulobacteraceae</taxon>
        <taxon>Caulobacter</taxon>
    </lineage>
</organism>
<dbReference type="GO" id="GO:0005829">
    <property type="term" value="C:cytosol"/>
    <property type="evidence" value="ECO:0007669"/>
    <property type="project" value="TreeGrafter"/>
</dbReference>
<proteinExistence type="predicted"/>
<evidence type="ECO:0000256" key="1">
    <source>
        <dbReference type="ARBA" id="ARBA00023125"/>
    </source>
</evidence>
<dbReference type="InterPro" id="IPR036390">
    <property type="entry name" value="WH_DNA-bd_sf"/>
</dbReference>
<comment type="caution">
    <text evidence="2">The sequence shown here is derived from an EMBL/GenBank/DDBJ whole genome shotgun (WGS) entry which is preliminary data.</text>
</comment>
<gene>
    <name evidence="2" type="ORF">B7Z12_18225</name>
</gene>
<evidence type="ECO:0000313" key="3">
    <source>
        <dbReference type="Proteomes" id="UP000215616"/>
    </source>
</evidence>
<reference evidence="2 3" key="1">
    <citation type="submission" date="2017-03" db="EMBL/GenBank/DDBJ databases">
        <title>Lifting the veil on microbial sulfur biogeochemistry in mining wastewaters.</title>
        <authorList>
            <person name="Kantor R.S."/>
            <person name="Colenbrander Nelson T."/>
            <person name="Marshall S."/>
            <person name="Bennett D."/>
            <person name="Apte S."/>
            <person name="Camacho D."/>
            <person name="Thomas B.C."/>
            <person name="Warren L.A."/>
            <person name="Banfield J.F."/>
        </authorList>
    </citation>
    <scope>NUCLEOTIDE SEQUENCE [LARGE SCALE GENOMIC DNA]</scope>
    <source>
        <strain evidence="2">32-67-7</strain>
    </source>
</reference>
<dbReference type="PROSITE" id="PS51197">
    <property type="entry name" value="HTH_RRF2_2"/>
    <property type="match status" value="1"/>
</dbReference>
<dbReference type="GO" id="GO:0003700">
    <property type="term" value="F:DNA-binding transcription factor activity"/>
    <property type="evidence" value="ECO:0007669"/>
    <property type="project" value="TreeGrafter"/>
</dbReference>
<accession>A0A258CVA3</accession>
<dbReference type="PANTHER" id="PTHR33221">
    <property type="entry name" value="WINGED HELIX-TURN-HELIX TRANSCRIPTIONAL REGULATOR, RRF2 FAMILY"/>
    <property type="match status" value="1"/>
</dbReference>
<dbReference type="Gene3D" id="1.10.10.10">
    <property type="entry name" value="Winged helix-like DNA-binding domain superfamily/Winged helix DNA-binding domain"/>
    <property type="match status" value="1"/>
</dbReference>